<name>A0A5B0MBK4_PUCGR</name>
<accession>A0A5B0MBK4</accession>
<evidence type="ECO:0000313" key="1">
    <source>
        <dbReference type="EMBL" id="KAA1073666.1"/>
    </source>
</evidence>
<dbReference type="AlphaFoldDB" id="A0A5B0MBK4"/>
<sequence length="113" mass="12836">MLPTLYQWEAFEKFSLDGEEQLGINAEAPQNVIQHSLALIEPPAPDVESITHSSDRDAEYELKSCMMATFYSKNSKIKEGTLDAWKRGLEDDKKSKQKSKRNVIVLDEDEDSS</sequence>
<reference evidence="1 2" key="1">
    <citation type="submission" date="2019-05" db="EMBL/GenBank/DDBJ databases">
        <title>Emergence of the Ug99 lineage of the wheat stem rust pathogen through somatic hybridization.</title>
        <authorList>
            <person name="Li F."/>
            <person name="Upadhyaya N.M."/>
            <person name="Sperschneider J."/>
            <person name="Matny O."/>
            <person name="Nguyen-Phuc H."/>
            <person name="Mago R."/>
            <person name="Raley C."/>
            <person name="Miller M.E."/>
            <person name="Silverstein K.A.T."/>
            <person name="Henningsen E."/>
            <person name="Hirsch C.D."/>
            <person name="Visser B."/>
            <person name="Pretorius Z.A."/>
            <person name="Steffenson B.J."/>
            <person name="Schwessinger B."/>
            <person name="Dodds P.N."/>
            <person name="Figueroa M."/>
        </authorList>
    </citation>
    <scope>NUCLEOTIDE SEQUENCE [LARGE SCALE GENOMIC DNA]</scope>
    <source>
        <strain evidence="1">21-0</strain>
    </source>
</reference>
<comment type="caution">
    <text evidence="1">The sequence shown here is derived from an EMBL/GenBank/DDBJ whole genome shotgun (WGS) entry which is preliminary data.</text>
</comment>
<gene>
    <name evidence="1" type="ORF">PGT21_021539</name>
</gene>
<proteinExistence type="predicted"/>
<keyword evidence="2" id="KW-1185">Reference proteome</keyword>
<organism evidence="1 2">
    <name type="scientific">Puccinia graminis f. sp. tritici</name>
    <dbReference type="NCBI Taxonomy" id="56615"/>
    <lineage>
        <taxon>Eukaryota</taxon>
        <taxon>Fungi</taxon>
        <taxon>Dikarya</taxon>
        <taxon>Basidiomycota</taxon>
        <taxon>Pucciniomycotina</taxon>
        <taxon>Pucciniomycetes</taxon>
        <taxon>Pucciniales</taxon>
        <taxon>Pucciniaceae</taxon>
        <taxon>Puccinia</taxon>
    </lineage>
</organism>
<dbReference type="Proteomes" id="UP000324748">
    <property type="component" value="Unassembled WGS sequence"/>
</dbReference>
<evidence type="ECO:0000313" key="2">
    <source>
        <dbReference type="Proteomes" id="UP000324748"/>
    </source>
</evidence>
<protein>
    <submittedName>
        <fullName evidence="1">Uncharacterized protein</fullName>
    </submittedName>
</protein>
<dbReference type="EMBL" id="VSWC01000158">
    <property type="protein sequence ID" value="KAA1073666.1"/>
    <property type="molecule type" value="Genomic_DNA"/>
</dbReference>